<evidence type="ECO:0000313" key="3">
    <source>
        <dbReference type="EMBL" id="EOA91761.1"/>
    </source>
</evidence>
<organism evidence="3 4">
    <name type="scientific">Exserohilum turcicum (strain 28A)</name>
    <name type="common">Northern leaf blight fungus</name>
    <name type="synonym">Setosphaeria turcica</name>
    <dbReference type="NCBI Taxonomy" id="671987"/>
    <lineage>
        <taxon>Eukaryota</taxon>
        <taxon>Fungi</taxon>
        <taxon>Dikarya</taxon>
        <taxon>Ascomycota</taxon>
        <taxon>Pezizomycotina</taxon>
        <taxon>Dothideomycetes</taxon>
        <taxon>Pleosporomycetidae</taxon>
        <taxon>Pleosporales</taxon>
        <taxon>Pleosporineae</taxon>
        <taxon>Pleosporaceae</taxon>
        <taxon>Exserohilum</taxon>
    </lineage>
</organism>
<dbReference type="SMART" id="SM01163">
    <property type="entry name" value="DUF1785"/>
    <property type="match status" value="1"/>
</dbReference>
<dbReference type="InterPro" id="IPR045246">
    <property type="entry name" value="Piwi_ago-like"/>
</dbReference>
<dbReference type="Pfam" id="PF08699">
    <property type="entry name" value="ArgoL1"/>
    <property type="match status" value="1"/>
</dbReference>
<dbReference type="Gene3D" id="3.40.50.2300">
    <property type="match status" value="1"/>
</dbReference>
<dbReference type="eggNOG" id="KOG1041">
    <property type="taxonomic scope" value="Eukaryota"/>
</dbReference>
<feature type="domain" description="PAZ" evidence="1">
    <location>
        <begin position="284"/>
        <end position="407"/>
    </location>
</feature>
<sequence length="938" mass="104276">MAGRGYVGGVPSAPSQLPLTFGNGYYTLPDPTITQIEDYMMNNQSSSATATSSTDLVLPPRPAYGKFGHPVVLFANYFQLKGIVPETCLYRYSVVITSIDGNIAKKKKKRAFDLLLQTAPFSNFKIASDCSQTLVSVEKIPMQKCSTHTIVWYPEDGQPFPPPSADDSPQVEASRTRNTYQVLIEELGTVSLSELQRNPNYSLKEEAVQALNIIMSHGPRGDSNISVVAGKRFFPYRNHAQVEMIELGRGLQALRGYFSSVRTGIGRILVNVNVATSTFLKPEPLLESLKSSNGGGPPRDEQEYNKLARMYKKVRVGTEYLPNKMAGEPAKKRFFRVIHTLSRWGQNSTNVRFFKTDADGKVTQPTVQEHFQQAHNIRLAMPRTPLANCGTDQDPMWIPAELCFVIPGQPARRLLDPLQATRMIEFAARRPPANASSIAAQGLAVTKISPVLEGKNVHLSGFGINVNPNMITVYGRVLIPPQLVYRGQTRCTPQNGAWNLNPLKLGANPFRRTRRLPYTFSALVLTVGRRTMPAAELAGLEYQLSQFRRTLGAYGMEPAPLRKPCMVDVTDYLAKADGNSVNSLALRLENALRDAYSLKPMFLFVLLPSESAALYDSIKYICDCVYGIATVCSIRHKFSRMAGQEHYFANLAMKFNQKLGGTNHTVDLERLAPLDEQTIVFGIDVTHPSPGSSPEAPSIAGVVASTDSTFSQYPASLRSQQGRKEMVVELEDMVFERLQLWRVRNRMSLPNKVFVYRDGVSERQYGSVLEEECGAFKKAFGRLYGAEAKHPRMTLIVVGKRHHTRFYPARADYTDGRTGNTKPGTVVDRGMTGNAYDFFLVAHQGLQGTSRPAHYIVLKDENRVGADQMQAMTHNLCYTFGRATRAVSVCPPAYYADLVCERGRSYLQHVLKSNDGVVSAGMWSKDVHSSLVETMYYI</sequence>
<dbReference type="Pfam" id="PF16488">
    <property type="entry name" value="ArgoL2"/>
    <property type="match status" value="1"/>
</dbReference>
<dbReference type="InterPro" id="IPR012337">
    <property type="entry name" value="RNaseH-like_sf"/>
</dbReference>
<dbReference type="Proteomes" id="UP000016935">
    <property type="component" value="Unassembled WGS sequence"/>
</dbReference>
<feature type="domain" description="Piwi" evidence="2">
    <location>
        <begin position="602"/>
        <end position="908"/>
    </location>
</feature>
<dbReference type="SUPFAM" id="SSF101690">
    <property type="entry name" value="PAZ domain"/>
    <property type="match status" value="1"/>
</dbReference>
<dbReference type="InterPro" id="IPR036397">
    <property type="entry name" value="RNaseH_sf"/>
</dbReference>
<dbReference type="GO" id="GO:0003723">
    <property type="term" value="F:RNA binding"/>
    <property type="evidence" value="ECO:0007669"/>
    <property type="project" value="InterPro"/>
</dbReference>
<dbReference type="AlphaFoldDB" id="R0J4V5"/>
<dbReference type="PROSITE" id="PS50821">
    <property type="entry name" value="PAZ"/>
    <property type="match status" value="1"/>
</dbReference>
<dbReference type="SMART" id="SM00950">
    <property type="entry name" value="Piwi"/>
    <property type="match status" value="1"/>
</dbReference>
<evidence type="ECO:0000259" key="2">
    <source>
        <dbReference type="PROSITE" id="PS50822"/>
    </source>
</evidence>
<dbReference type="EMBL" id="KB908481">
    <property type="protein sequence ID" value="EOA91761.1"/>
    <property type="molecule type" value="Genomic_DNA"/>
</dbReference>
<dbReference type="OrthoDB" id="10252740at2759"/>
<evidence type="ECO:0000259" key="1">
    <source>
        <dbReference type="PROSITE" id="PS50821"/>
    </source>
</evidence>
<evidence type="ECO:0000313" key="4">
    <source>
        <dbReference type="Proteomes" id="UP000016935"/>
    </source>
</evidence>
<dbReference type="PROSITE" id="PS50822">
    <property type="entry name" value="PIWI"/>
    <property type="match status" value="1"/>
</dbReference>
<dbReference type="InterPro" id="IPR003165">
    <property type="entry name" value="Piwi"/>
</dbReference>
<proteinExistence type="predicted"/>
<dbReference type="Pfam" id="PF02170">
    <property type="entry name" value="PAZ"/>
    <property type="match status" value="1"/>
</dbReference>
<dbReference type="InterPro" id="IPR036085">
    <property type="entry name" value="PAZ_dom_sf"/>
</dbReference>
<dbReference type="Pfam" id="PF02171">
    <property type="entry name" value="Piwi"/>
    <property type="match status" value="1"/>
</dbReference>
<dbReference type="CDD" id="cd02846">
    <property type="entry name" value="PAZ_argonaute_like"/>
    <property type="match status" value="1"/>
</dbReference>
<dbReference type="InterPro" id="IPR014811">
    <property type="entry name" value="ArgoL1"/>
</dbReference>
<keyword evidence="4" id="KW-1185">Reference proteome</keyword>
<dbReference type="CDD" id="cd04657">
    <property type="entry name" value="Piwi_ago-like"/>
    <property type="match status" value="1"/>
</dbReference>
<dbReference type="InterPro" id="IPR032474">
    <property type="entry name" value="Argonaute_N"/>
</dbReference>
<gene>
    <name evidence="3" type="ORF">SETTUDRAFT_133574</name>
</gene>
<dbReference type="InterPro" id="IPR032472">
    <property type="entry name" value="ArgoL2"/>
</dbReference>
<protein>
    <submittedName>
        <fullName evidence="3">Uncharacterized protein</fullName>
    </submittedName>
</protein>
<accession>R0J4V5</accession>
<dbReference type="RefSeq" id="XP_008020837.1">
    <property type="nucleotide sequence ID" value="XM_008022646.1"/>
</dbReference>
<dbReference type="PANTHER" id="PTHR22891">
    <property type="entry name" value="EUKARYOTIC TRANSLATION INITIATION FACTOR 2C"/>
    <property type="match status" value="1"/>
</dbReference>
<dbReference type="SUPFAM" id="SSF53098">
    <property type="entry name" value="Ribonuclease H-like"/>
    <property type="match status" value="1"/>
</dbReference>
<dbReference type="HOGENOM" id="CLU_004544_4_1_1"/>
<dbReference type="InterPro" id="IPR003100">
    <property type="entry name" value="PAZ_dom"/>
</dbReference>
<reference evidence="3 4" key="2">
    <citation type="journal article" date="2013" name="PLoS Genet.">
        <title>Comparative genome structure, secondary metabolite, and effector coding capacity across Cochliobolus pathogens.</title>
        <authorList>
            <person name="Condon B.J."/>
            <person name="Leng Y."/>
            <person name="Wu D."/>
            <person name="Bushley K.E."/>
            <person name="Ohm R.A."/>
            <person name="Otillar R."/>
            <person name="Martin J."/>
            <person name="Schackwitz W."/>
            <person name="Grimwood J."/>
            <person name="MohdZainudin N."/>
            <person name="Xue C."/>
            <person name="Wang R."/>
            <person name="Manning V.A."/>
            <person name="Dhillon B."/>
            <person name="Tu Z.J."/>
            <person name="Steffenson B.J."/>
            <person name="Salamov A."/>
            <person name="Sun H."/>
            <person name="Lowry S."/>
            <person name="LaButti K."/>
            <person name="Han J."/>
            <person name="Copeland A."/>
            <person name="Lindquist E."/>
            <person name="Barry K."/>
            <person name="Schmutz J."/>
            <person name="Baker S.E."/>
            <person name="Ciuffetti L.M."/>
            <person name="Grigoriev I.V."/>
            <person name="Zhong S."/>
            <person name="Turgeon B.G."/>
        </authorList>
    </citation>
    <scope>NUCLEOTIDE SEQUENCE [LARGE SCALE GENOMIC DNA]</scope>
    <source>
        <strain evidence="4">28A</strain>
    </source>
</reference>
<name>R0J4V5_EXST2</name>
<reference evidence="3 4" key="1">
    <citation type="journal article" date="2012" name="PLoS Pathog.">
        <title>Diverse lifestyles and strategies of plant pathogenesis encoded in the genomes of eighteen Dothideomycetes fungi.</title>
        <authorList>
            <person name="Ohm R.A."/>
            <person name="Feau N."/>
            <person name="Henrissat B."/>
            <person name="Schoch C.L."/>
            <person name="Horwitz B.A."/>
            <person name="Barry K.W."/>
            <person name="Condon B.J."/>
            <person name="Copeland A.C."/>
            <person name="Dhillon B."/>
            <person name="Glaser F."/>
            <person name="Hesse C.N."/>
            <person name="Kosti I."/>
            <person name="LaButti K."/>
            <person name="Lindquist E.A."/>
            <person name="Lucas S."/>
            <person name="Salamov A.A."/>
            <person name="Bradshaw R.E."/>
            <person name="Ciuffetti L."/>
            <person name="Hamelin R.C."/>
            <person name="Kema G.H.J."/>
            <person name="Lawrence C."/>
            <person name="Scott J.A."/>
            <person name="Spatafora J.W."/>
            <person name="Turgeon B.G."/>
            <person name="de Wit P.J.G.M."/>
            <person name="Zhong S."/>
            <person name="Goodwin S.B."/>
            <person name="Grigoriev I.V."/>
        </authorList>
    </citation>
    <scope>NUCLEOTIDE SEQUENCE [LARGE SCALE GENOMIC DNA]</scope>
    <source>
        <strain evidence="4">28A</strain>
    </source>
</reference>
<dbReference type="Gene3D" id="3.30.420.10">
    <property type="entry name" value="Ribonuclease H-like superfamily/Ribonuclease H"/>
    <property type="match status" value="1"/>
</dbReference>
<dbReference type="STRING" id="671987.R0J4V5"/>
<dbReference type="Pfam" id="PF16486">
    <property type="entry name" value="ArgoN"/>
    <property type="match status" value="1"/>
</dbReference>
<dbReference type="Gene3D" id="2.170.260.10">
    <property type="entry name" value="paz domain"/>
    <property type="match status" value="1"/>
</dbReference>
<dbReference type="GeneID" id="19396204"/>